<evidence type="ECO:0000313" key="1">
    <source>
        <dbReference type="EMBL" id="SOY47379.1"/>
    </source>
</evidence>
<comment type="caution">
    <text evidence="1">The sequence shown here is derived from an EMBL/GenBank/DDBJ whole genome shotgun (WGS) entry which is preliminary data.</text>
</comment>
<proteinExistence type="predicted"/>
<accession>A0A375BL29</accession>
<reference evidence="1" key="1">
    <citation type="submission" date="2018-01" db="EMBL/GenBank/DDBJ databases">
        <authorList>
            <person name="Clerissi C."/>
        </authorList>
    </citation>
    <scope>NUCLEOTIDE SEQUENCE</scope>
    <source>
        <strain evidence="1">Cupriavidus taiwanensis STM 3521</strain>
    </source>
</reference>
<gene>
    <name evidence="1" type="ORF">CBM2589_B180133</name>
</gene>
<name>A0A375BL29_9BURK</name>
<dbReference type="AlphaFoldDB" id="A0A375BL29"/>
<sequence>MVGSGASAPQQTFTHPSVKSRIGALAYSHAFEGDRHAFVTGHIQIASTWASHHELARRRPDRDWVGGSMSRRGVDSLQGGWHLRVNRG</sequence>
<organism evidence="1">
    <name type="scientific">Cupriavidus taiwanensis</name>
    <dbReference type="NCBI Taxonomy" id="164546"/>
    <lineage>
        <taxon>Bacteria</taxon>
        <taxon>Pseudomonadati</taxon>
        <taxon>Pseudomonadota</taxon>
        <taxon>Betaproteobacteria</taxon>
        <taxon>Burkholderiales</taxon>
        <taxon>Burkholderiaceae</taxon>
        <taxon>Cupriavidus</taxon>
    </lineage>
</organism>
<dbReference type="Proteomes" id="UP000256297">
    <property type="component" value="Chromosome CBM2589_b"/>
</dbReference>
<dbReference type="EMBL" id="OFSP01000010">
    <property type="protein sequence ID" value="SOY47379.1"/>
    <property type="molecule type" value="Genomic_DNA"/>
</dbReference>
<protein>
    <submittedName>
        <fullName evidence="1">Uncharacterized protein</fullName>
    </submittedName>
</protein>